<name>A0ACD1FW75_9EURO</name>
<dbReference type="Proteomes" id="UP000249057">
    <property type="component" value="Unassembled WGS sequence"/>
</dbReference>
<evidence type="ECO:0000313" key="2">
    <source>
        <dbReference type="Proteomes" id="UP000249057"/>
    </source>
</evidence>
<gene>
    <name evidence="1" type="ORF">BO95DRAFT_467970</name>
</gene>
<keyword evidence="2" id="KW-1185">Reference proteome</keyword>
<protein>
    <submittedName>
        <fullName evidence="1">Uncharacterized protein</fullName>
    </submittedName>
</protein>
<organism evidence="1 2">
    <name type="scientific">Aspergillus brunneoviolaceus CBS 621.78</name>
    <dbReference type="NCBI Taxonomy" id="1450534"/>
    <lineage>
        <taxon>Eukaryota</taxon>
        <taxon>Fungi</taxon>
        <taxon>Dikarya</taxon>
        <taxon>Ascomycota</taxon>
        <taxon>Pezizomycotina</taxon>
        <taxon>Eurotiomycetes</taxon>
        <taxon>Eurotiomycetidae</taxon>
        <taxon>Eurotiales</taxon>
        <taxon>Aspergillaceae</taxon>
        <taxon>Aspergillus</taxon>
        <taxon>Aspergillus subgen. Circumdati</taxon>
    </lineage>
</organism>
<accession>A0ACD1FW75</accession>
<dbReference type="EMBL" id="KZ825391">
    <property type="protein sequence ID" value="RAH41227.1"/>
    <property type="molecule type" value="Genomic_DNA"/>
</dbReference>
<proteinExistence type="predicted"/>
<sequence>MLVARAGRGGGPSGESALVPGSDGPPGAAIPSCGADQHCARLILGLEATTSGNHPVPWFVSTTAVNAVVGNCTSRSTLSLPGLWQLMLLMKSVDGVSSSMAGMCDQLTSGDAGTLDVYYEDACAQAKDPGPDSGVCRLILSSAEPVYKRSL</sequence>
<reference evidence="1" key="1">
    <citation type="submission" date="2018-02" db="EMBL/GenBank/DDBJ databases">
        <title>The genomes of Aspergillus section Nigri reveals drivers in fungal speciation.</title>
        <authorList>
            <consortium name="DOE Joint Genome Institute"/>
            <person name="Vesth T.C."/>
            <person name="Nybo J."/>
            <person name="Theobald S."/>
            <person name="Brandl J."/>
            <person name="Frisvad J.C."/>
            <person name="Nielsen K.F."/>
            <person name="Lyhne E.K."/>
            <person name="Kogle M.E."/>
            <person name="Kuo A."/>
            <person name="Riley R."/>
            <person name="Clum A."/>
            <person name="Nolan M."/>
            <person name="Lipzen A."/>
            <person name="Salamov A."/>
            <person name="Henrissat B."/>
            <person name="Wiebenga A."/>
            <person name="De vries R.P."/>
            <person name="Grigoriev I.V."/>
            <person name="Mortensen U.H."/>
            <person name="Andersen M.R."/>
            <person name="Baker S.E."/>
        </authorList>
    </citation>
    <scope>NUCLEOTIDE SEQUENCE</scope>
    <source>
        <strain evidence="1">CBS 621.78</strain>
    </source>
</reference>
<evidence type="ECO:0000313" key="1">
    <source>
        <dbReference type="EMBL" id="RAH41227.1"/>
    </source>
</evidence>